<dbReference type="Proteomes" id="UP000000305">
    <property type="component" value="Unassembled WGS sequence"/>
</dbReference>
<evidence type="ECO:0000256" key="1">
    <source>
        <dbReference type="SAM" id="MobiDB-lite"/>
    </source>
</evidence>
<sequence>MSTTPYDLRPEAAIITTQCANKKHPIALECNRMWVYSRGHPFYPISSDVIQLFSGWMEKLWMPGLCLCVSLSGAQSCALDQQLQCDLALGIGCENNGGQDGQQHARHKSKSSIEASGRNGGSLSASPSANQHGYAGQTSPPTTQNPNF</sequence>
<proteinExistence type="predicted"/>
<dbReference type="EMBL" id="GL732530">
    <property type="protein sequence ID" value="EFX86129.1"/>
    <property type="molecule type" value="Genomic_DNA"/>
</dbReference>
<evidence type="ECO:0000313" key="3">
    <source>
        <dbReference type="Proteomes" id="UP000000305"/>
    </source>
</evidence>
<accession>E9G2Z7</accession>
<feature type="region of interest" description="Disordered" evidence="1">
    <location>
        <begin position="96"/>
        <end position="148"/>
    </location>
</feature>
<evidence type="ECO:0000313" key="2">
    <source>
        <dbReference type="EMBL" id="EFX86129.1"/>
    </source>
</evidence>
<protein>
    <submittedName>
        <fullName evidence="2">Uncharacterized protein</fullName>
    </submittedName>
</protein>
<dbReference type="InParanoid" id="E9G2Z7"/>
<dbReference type="HOGENOM" id="CLU_1760652_0_0_1"/>
<reference evidence="2 3" key="1">
    <citation type="journal article" date="2011" name="Science">
        <title>The ecoresponsive genome of Daphnia pulex.</title>
        <authorList>
            <person name="Colbourne J.K."/>
            <person name="Pfrender M.E."/>
            <person name="Gilbert D."/>
            <person name="Thomas W.K."/>
            <person name="Tucker A."/>
            <person name="Oakley T.H."/>
            <person name="Tokishita S."/>
            <person name="Aerts A."/>
            <person name="Arnold G.J."/>
            <person name="Basu M.K."/>
            <person name="Bauer D.J."/>
            <person name="Caceres C.E."/>
            <person name="Carmel L."/>
            <person name="Casola C."/>
            <person name="Choi J.H."/>
            <person name="Detter J.C."/>
            <person name="Dong Q."/>
            <person name="Dusheyko S."/>
            <person name="Eads B.D."/>
            <person name="Frohlich T."/>
            <person name="Geiler-Samerotte K.A."/>
            <person name="Gerlach D."/>
            <person name="Hatcher P."/>
            <person name="Jogdeo S."/>
            <person name="Krijgsveld J."/>
            <person name="Kriventseva E.V."/>
            <person name="Kultz D."/>
            <person name="Laforsch C."/>
            <person name="Lindquist E."/>
            <person name="Lopez J."/>
            <person name="Manak J.R."/>
            <person name="Muller J."/>
            <person name="Pangilinan J."/>
            <person name="Patwardhan R.P."/>
            <person name="Pitluck S."/>
            <person name="Pritham E.J."/>
            <person name="Rechtsteiner A."/>
            <person name="Rho M."/>
            <person name="Rogozin I.B."/>
            <person name="Sakarya O."/>
            <person name="Salamov A."/>
            <person name="Schaack S."/>
            <person name="Shapiro H."/>
            <person name="Shiga Y."/>
            <person name="Skalitzky C."/>
            <person name="Smith Z."/>
            <person name="Souvorov A."/>
            <person name="Sung W."/>
            <person name="Tang Z."/>
            <person name="Tsuchiya D."/>
            <person name="Tu H."/>
            <person name="Vos H."/>
            <person name="Wang M."/>
            <person name="Wolf Y.I."/>
            <person name="Yamagata H."/>
            <person name="Yamada T."/>
            <person name="Ye Y."/>
            <person name="Shaw J.R."/>
            <person name="Andrews J."/>
            <person name="Crease T.J."/>
            <person name="Tang H."/>
            <person name="Lucas S.M."/>
            <person name="Robertson H.M."/>
            <person name="Bork P."/>
            <person name="Koonin E.V."/>
            <person name="Zdobnov E.M."/>
            <person name="Grigoriev I.V."/>
            <person name="Lynch M."/>
            <person name="Boore J.L."/>
        </authorList>
    </citation>
    <scope>NUCLEOTIDE SEQUENCE [LARGE SCALE GENOMIC DNA]</scope>
</reference>
<organism evidence="2 3">
    <name type="scientific">Daphnia pulex</name>
    <name type="common">Water flea</name>
    <dbReference type="NCBI Taxonomy" id="6669"/>
    <lineage>
        <taxon>Eukaryota</taxon>
        <taxon>Metazoa</taxon>
        <taxon>Ecdysozoa</taxon>
        <taxon>Arthropoda</taxon>
        <taxon>Crustacea</taxon>
        <taxon>Branchiopoda</taxon>
        <taxon>Diplostraca</taxon>
        <taxon>Cladocera</taxon>
        <taxon>Anomopoda</taxon>
        <taxon>Daphniidae</taxon>
        <taxon>Daphnia</taxon>
    </lineage>
</organism>
<dbReference type="AlphaFoldDB" id="E9G2Z7"/>
<dbReference type="KEGG" id="dpx:DAPPUDRAFT_236742"/>
<name>E9G2Z7_DAPPU</name>
<gene>
    <name evidence="2" type="ORF">DAPPUDRAFT_236742</name>
</gene>
<feature type="compositionally biased region" description="Polar residues" evidence="1">
    <location>
        <begin position="121"/>
        <end position="148"/>
    </location>
</feature>
<keyword evidence="3" id="KW-1185">Reference proteome</keyword>